<dbReference type="EMBL" id="MU971419">
    <property type="protein sequence ID" value="KAK9235367.1"/>
    <property type="molecule type" value="Genomic_DNA"/>
</dbReference>
<protein>
    <submittedName>
        <fullName evidence="1">Uncharacterized protein</fullName>
    </submittedName>
</protein>
<reference evidence="2" key="1">
    <citation type="journal article" date="2024" name="Front. Bioeng. Biotechnol.">
        <title>Genome-scale model development and genomic sequencing of the oleaginous clade Lipomyces.</title>
        <authorList>
            <person name="Czajka J.J."/>
            <person name="Han Y."/>
            <person name="Kim J."/>
            <person name="Mondo S.J."/>
            <person name="Hofstad B.A."/>
            <person name="Robles A."/>
            <person name="Haridas S."/>
            <person name="Riley R."/>
            <person name="LaButti K."/>
            <person name="Pangilinan J."/>
            <person name="Andreopoulos W."/>
            <person name="Lipzen A."/>
            <person name="Yan J."/>
            <person name="Wang M."/>
            <person name="Ng V."/>
            <person name="Grigoriev I.V."/>
            <person name="Spatafora J.W."/>
            <person name="Magnuson J.K."/>
            <person name="Baker S.E."/>
            <person name="Pomraning K.R."/>
        </authorList>
    </citation>
    <scope>NUCLEOTIDE SEQUENCE [LARGE SCALE GENOMIC DNA]</scope>
    <source>
        <strain evidence="2">CBS 7786</strain>
    </source>
</reference>
<dbReference type="Proteomes" id="UP001433508">
    <property type="component" value="Unassembled WGS sequence"/>
</dbReference>
<keyword evidence="2" id="KW-1185">Reference proteome</keyword>
<organism evidence="1 2">
    <name type="scientific">Lipomyces kononenkoae</name>
    <name type="common">Yeast</name>
    <dbReference type="NCBI Taxonomy" id="34357"/>
    <lineage>
        <taxon>Eukaryota</taxon>
        <taxon>Fungi</taxon>
        <taxon>Dikarya</taxon>
        <taxon>Ascomycota</taxon>
        <taxon>Saccharomycotina</taxon>
        <taxon>Lipomycetes</taxon>
        <taxon>Lipomycetales</taxon>
        <taxon>Lipomycetaceae</taxon>
        <taxon>Lipomyces</taxon>
    </lineage>
</organism>
<sequence length="165" mass="17697">MAANNFGTSLVIGGTGMLASATCWLAARSERTIVVARHASNFASGNQRSLAVDADWADPSFPVLVGQAIEQTGPIEKALLWLHDPVAIIPRILPLIENAQTVLVLGSRQRQPEILAGKAHITIVRLGSIQTDSGRRWLTHDEISNGAIAALQDKQSRIIGDHVPQ</sequence>
<accession>A0ACC3SUR2</accession>
<evidence type="ECO:0000313" key="1">
    <source>
        <dbReference type="EMBL" id="KAK9235367.1"/>
    </source>
</evidence>
<evidence type="ECO:0000313" key="2">
    <source>
        <dbReference type="Proteomes" id="UP001433508"/>
    </source>
</evidence>
<gene>
    <name evidence="1" type="ORF">V1525DRAFT_410238</name>
</gene>
<proteinExistence type="predicted"/>
<name>A0ACC3SUR2_LIPKO</name>
<comment type="caution">
    <text evidence="1">The sequence shown here is derived from an EMBL/GenBank/DDBJ whole genome shotgun (WGS) entry which is preliminary data.</text>
</comment>